<keyword evidence="6" id="KW-1015">Disulfide bond</keyword>
<dbReference type="AlphaFoldDB" id="A0A438M6U1"/>
<evidence type="ECO:0000256" key="9">
    <source>
        <dbReference type="ARBA" id="ARBA00038489"/>
    </source>
</evidence>
<dbReference type="EMBL" id="SAUN01000001">
    <property type="protein sequence ID" value="RVX41431.1"/>
    <property type="molecule type" value="Genomic_DNA"/>
</dbReference>
<dbReference type="CDD" id="cd03017">
    <property type="entry name" value="PRX_BCP"/>
    <property type="match status" value="1"/>
</dbReference>
<accession>A0A438M6U1</accession>
<comment type="caution">
    <text evidence="13">The sequence shown here is derived from an EMBL/GenBank/DDBJ whole genome shotgun (WGS) entry which is preliminary data.</text>
</comment>
<evidence type="ECO:0000256" key="5">
    <source>
        <dbReference type="ARBA" id="ARBA00023002"/>
    </source>
</evidence>
<gene>
    <name evidence="13" type="ORF">EDD27_3963</name>
</gene>
<dbReference type="OrthoDB" id="9812811at2"/>
<evidence type="ECO:0000256" key="10">
    <source>
        <dbReference type="ARBA" id="ARBA00041373"/>
    </source>
</evidence>
<evidence type="ECO:0000313" key="13">
    <source>
        <dbReference type="EMBL" id="RVX41431.1"/>
    </source>
</evidence>
<sequence length="150" mass="16797">MKKGDLVEDFDLPDQHGARRSLSEFLATGPVVLFFYPGAMTSGCTKESCHFRDLGAEFSGLGAQRIGISHDHVAKQRTFSDLHGFDYPLLSDPTGEIADRFGVRRRLPIGPLRTRRMTFVIGTDRRILGVIHSETDMNAHAERALEILRE</sequence>
<evidence type="ECO:0000256" key="8">
    <source>
        <dbReference type="ARBA" id="ARBA00032824"/>
    </source>
</evidence>
<evidence type="ECO:0000259" key="12">
    <source>
        <dbReference type="PROSITE" id="PS51352"/>
    </source>
</evidence>
<comment type="catalytic activity">
    <reaction evidence="11">
        <text>a hydroperoxide + [thioredoxin]-dithiol = an alcohol + [thioredoxin]-disulfide + H2O</text>
        <dbReference type="Rhea" id="RHEA:62620"/>
        <dbReference type="Rhea" id="RHEA-COMP:10698"/>
        <dbReference type="Rhea" id="RHEA-COMP:10700"/>
        <dbReference type="ChEBI" id="CHEBI:15377"/>
        <dbReference type="ChEBI" id="CHEBI:29950"/>
        <dbReference type="ChEBI" id="CHEBI:30879"/>
        <dbReference type="ChEBI" id="CHEBI:35924"/>
        <dbReference type="ChEBI" id="CHEBI:50058"/>
        <dbReference type="EC" id="1.11.1.24"/>
    </reaction>
</comment>
<dbReference type="Pfam" id="PF00578">
    <property type="entry name" value="AhpC-TSA"/>
    <property type="match status" value="1"/>
</dbReference>
<dbReference type="PANTHER" id="PTHR42801">
    <property type="entry name" value="THIOREDOXIN-DEPENDENT PEROXIDE REDUCTASE"/>
    <property type="match status" value="1"/>
</dbReference>
<keyword evidence="5" id="KW-0560">Oxidoreductase</keyword>
<dbReference type="PROSITE" id="PS51352">
    <property type="entry name" value="THIOREDOXIN_2"/>
    <property type="match status" value="1"/>
</dbReference>
<dbReference type="Gene3D" id="3.40.30.10">
    <property type="entry name" value="Glutaredoxin"/>
    <property type="match status" value="1"/>
</dbReference>
<reference evidence="13 14" key="1">
    <citation type="submission" date="2019-01" db="EMBL/GenBank/DDBJ databases">
        <title>Sequencing the genomes of 1000 actinobacteria strains.</title>
        <authorList>
            <person name="Klenk H.-P."/>
        </authorList>
    </citation>
    <scope>NUCLEOTIDE SEQUENCE [LARGE SCALE GENOMIC DNA]</scope>
    <source>
        <strain evidence="13 14">DSM 43925</strain>
    </source>
</reference>
<dbReference type="PANTHER" id="PTHR42801:SF8">
    <property type="entry name" value="PEROXIREDOXIN RV1608C-RELATED"/>
    <property type="match status" value="1"/>
</dbReference>
<keyword evidence="14" id="KW-1185">Reference proteome</keyword>
<comment type="similarity">
    <text evidence="9">Belongs to the peroxiredoxin family. BCP/PrxQ subfamily.</text>
</comment>
<evidence type="ECO:0000256" key="3">
    <source>
        <dbReference type="ARBA" id="ARBA00022559"/>
    </source>
</evidence>
<dbReference type="InterPro" id="IPR050924">
    <property type="entry name" value="Peroxiredoxin_BCP/PrxQ"/>
</dbReference>
<protein>
    <recommendedName>
        <fullName evidence="2">thioredoxin-dependent peroxiredoxin</fullName>
        <ecNumber evidence="2">1.11.1.24</ecNumber>
    </recommendedName>
    <alternativeName>
        <fullName evidence="10">Bacterioferritin comigratory protein</fullName>
    </alternativeName>
    <alternativeName>
        <fullName evidence="8">Thioredoxin peroxidase</fullName>
    </alternativeName>
</protein>
<evidence type="ECO:0000256" key="11">
    <source>
        <dbReference type="ARBA" id="ARBA00049091"/>
    </source>
</evidence>
<dbReference type="InterPro" id="IPR036249">
    <property type="entry name" value="Thioredoxin-like_sf"/>
</dbReference>
<dbReference type="SUPFAM" id="SSF52833">
    <property type="entry name" value="Thioredoxin-like"/>
    <property type="match status" value="1"/>
</dbReference>
<evidence type="ECO:0000256" key="2">
    <source>
        <dbReference type="ARBA" id="ARBA00013017"/>
    </source>
</evidence>
<comment type="function">
    <text evidence="1">Thiol-specific peroxidase that catalyzes the reduction of hydrogen peroxide and organic hydroperoxides to water and alcohols, respectively. Plays a role in cell protection against oxidative stress by detoxifying peroxides and as sensor of hydrogen peroxide-mediated signaling events.</text>
</comment>
<organism evidence="13 14">
    <name type="scientific">Nonomuraea polychroma</name>
    <dbReference type="NCBI Taxonomy" id="46176"/>
    <lineage>
        <taxon>Bacteria</taxon>
        <taxon>Bacillati</taxon>
        <taxon>Actinomycetota</taxon>
        <taxon>Actinomycetes</taxon>
        <taxon>Streptosporangiales</taxon>
        <taxon>Streptosporangiaceae</taxon>
        <taxon>Nonomuraea</taxon>
    </lineage>
</organism>
<proteinExistence type="inferred from homology"/>
<dbReference type="GO" id="GO:0045454">
    <property type="term" value="P:cell redox homeostasis"/>
    <property type="evidence" value="ECO:0007669"/>
    <property type="project" value="TreeGrafter"/>
</dbReference>
<keyword evidence="7" id="KW-0676">Redox-active center</keyword>
<dbReference type="GO" id="GO:0005737">
    <property type="term" value="C:cytoplasm"/>
    <property type="evidence" value="ECO:0007669"/>
    <property type="project" value="TreeGrafter"/>
</dbReference>
<dbReference type="InterPro" id="IPR000866">
    <property type="entry name" value="AhpC/TSA"/>
</dbReference>
<keyword evidence="3" id="KW-0575">Peroxidase</keyword>
<dbReference type="GO" id="GO:0008379">
    <property type="term" value="F:thioredoxin peroxidase activity"/>
    <property type="evidence" value="ECO:0007669"/>
    <property type="project" value="TreeGrafter"/>
</dbReference>
<feature type="domain" description="Thioredoxin" evidence="12">
    <location>
        <begin position="1"/>
        <end position="150"/>
    </location>
</feature>
<dbReference type="InterPro" id="IPR013766">
    <property type="entry name" value="Thioredoxin_domain"/>
</dbReference>
<name>A0A438M6U1_9ACTN</name>
<dbReference type="EC" id="1.11.1.24" evidence="2"/>
<keyword evidence="4" id="KW-0049">Antioxidant</keyword>
<dbReference type="Proteomes" id="UP000284824">
    <property type="component" value="Unassembled WGS sequence"/>
</dbReference>
<dbReference type="GO" id="GO:0034599">
    <property type="term" value="P:cellular response to oxidative stress"/>
    <property type="evidence" value="ECO:0007669"/>
    <property type="project" value="TreeGrafter"/>
</dbReference>
<evidence type="ECO:0000256" key="4">
    <source>
        <dbReference type="ARBA" id="ARBA00022862"/>
    </source>
</evidence>
<evidence type="ECO:0000256" key="7">
    <source>
        <dbReference type="ARBA" id="ARBA00023284"/>
    </source>
</evidence>
<evidence type="ECO:0000256" key="6">
    <source>
        <dbReference type="ARBA" id="ARBA00023157"/>
    </source>
</evidence>
<evidence type="ECO:0000256" key="1">
    <source>
        <dbReference type="ARBA" id="ARBA00003330"/>
    </source>
</evidence>
<evidence type="ECO:0000313" key="14">
    <source>
        <dbReference type="Proteomes" id="UP000284824"/>
    </source>
</evidence>
<dbReference type="RefSeq" id="WP_127933682.1">
    <property type="nucleotide sequence ID" value="NZ_SAUN01000001.1"/>
</dbReference>